<feature type="region of interest" description="Disordered" evidence="6">
    <location>
        <begin position="942"/>
        <end position="1024"/>
    </location>
</feature>
<protein>
    <recommendedName>
        <fullName evidence="7">C2H2-type domain-containing protein</fullName>
    </recommendedName>
</protein>
<feature type="region of interest" description="Disordered" evidence="6">
    <location>
        <begin position="1246"/>
        <end position="1281"/>
    </location>
</feature>
<evidence type="ECO:0000259" key="7">
    <source>
        <dbReference type="PROSITE" id="PS50157"/>
    </source>
</evidence>
<sequence length="1450" mass="161791">MTTEQKFNCIFCKDVFDNKEDLQVHFRKHADPQFKSKSRFGNEPQMSDEKSKERSEMVSCDVCSQMFPTISKAITHKHKVHPDHDVKYFCPWCGKLFTMKHPYNIHIQSTHDNQEQIESKIFHCDCCDVDFFLPSAMLYHNKFFHRQDSDIPDVGVSKKLKLYNQEVLQLHYCAFCGEEYENKVNLFKHITDDHSDENQSPEEVLRCPLCEAIFYHLDAYEIHLTFHTTEDLYSAQNELFADLFEFSLETVPPMMEKVESRENCEAEVHSQDTDTEFNVNAMGIEKFLELAMDQPEDSNSGKVKKKKHKKSKKAAITLDEFLSMNQDVFGEDLDFQGVEELPTRIVKKRVKNNKKSVNTVASAELEKLKQKGIVVVKVGASKPSKAAQKKLAKNSTPNRELKTSSEVLTKLMNQSNNQIKIVKKSVPVIIKNETEQDVTTTFIENDKSNQIENDTVTKNISEEETEDRNIVEAEAEINYARHPISPITNSKDVSFSKAKDISLPSTGSGIAINKSTRPSNGEHDTNNIIAKESNDTVTKSVNLEKISVGNLQKLGGQKESLESLNTTFNKQLNQDQSDDGESDSEMCDGNNGTEGIEGNNECINEIEDTSNKNRDELNKISSVSSLSTLKHLGHLTVKPVNQINTVPNLDMEISDPKNNDKTVAKIDKEQTRFIGNTDNEITGLKPKPTIEKDPTLDALKILSKNITIKSLPVSANRSVDSGSEADKEADKALMKAERNSMKLKNVSGNKNVTIKKIKIETNESAPVAKVINMVNNQPKNIEGTMHSLSKTNKQSTKHLSNITTKVIPPQKNVVSQVVKQTNSTMKIQKDQEIIEISDIDDSDDETAYSIKSEPKQDTTTSTDPLRNLSRHITVKSINQPVQAVPKHIKVENQDEQTDDEDLENDAVRCDSDITTNAKVCSQKLSNRNIALQNALKNLGKNITVKSGTSSPCQSIKSQDNYSQDSNIDVNEPDDVLDSDLEKVKITELEGNISNDEDSNDRNLEHSDNQPIVESPHDSDSDNDEVDNKLLDFEAEISASAVMKTNQEVTTNKNSICLNNLKNISKNLTIKSLNINSDKQEKAKPIFQQETVESAKNQTKPSITKSTKHLVNESFDDETSTSRNLKNVADFVDHASNESLNQKVSVNKEVTVKTFQTKTVIQEITTTVTKTIKTVNQTVKQETKNSSQMSIPVRPQKVQGIRPNTSKNLQGMVIRQACPTAVRPNNNVAQVRPVANVVRPSKQIVPMRASSSVTRPSTPRMSNSKTNLPKSSPNKPVIGKPLKFSPSVMTSALAKRPNTDEVSGPFSCFKKPKESLIPVSDIPDFGSGGDTTVQVKAASQTSSSYMSTSKVVKGNSIVTASQVKSEMSTVHQLSRFNNSASIKVKSALVKQSQVQENESSSKKQTTLEAIEKLQKQGLLVKKPRIELNENSDYPPDENVGMGYNSDDEQDE</sequence>
<proteinExistence type="predicted"/>
<dbReference type="GO" id="GO:0008270">
    <property type="term" value="F:zinc ion binding"/>
    <property type="evidence" value="ECO:0007669"/>
    <property type="project" value="UniProtKB-KW"/>
</dbReference>
<evidence type="ECO:0000256" key="5">
    <source>
        <dbReference type="PROSITE-ProRule" id="PRU00042"/>
    </source>
</evidence>
<feature type="region of interest" description="Disordered" evidence="6">
    <location>
        <begin position="572"/>
        <end position="599"/>
    </location>
</feature>
<dbReference type="OrthoDB" id="203599at2759"/>
<feature type="compositionally biased region" description="Polar residues" evidence="6">
    <location>
        <begin position="943"/>
        <end position="968"/>
    </location>
</feature>
<evidence type="ECO:0000256" key="4">
    <source>
        <dbReference type="ARBA" id="ARBA00022833"/>
    </source>
</evidence>
<feature type="region of interest" description="Disordered" evidence="6">
    <location>
        <begin position="504"/>
        <end position="533"/>
    </location>
</feature>
<evidence type="ECO:0000313" key="8">
    <source>
        <dbReference type="EMBL" id="CAB3261597.1"/>
    </source>
</evidence>
<evidence type="ECO:0000256" key="2">
    <source>
        <dbReference type="ARBA" id="ARBA00022737"/>
    </source>
</evidence>
<keyword evidence="2" id="KW-0677">Repeat</keyword>
<gene>
    <name evidence="8" type="ORF">APLA_LOCUS18005</name>
</gene>
<evidence type="ECO:0000256" key="1">
    <source>
        <dbReference type="ARBA" id="ARBA00022723"/>
    </source>
</evidence>
<organism evidence="8 9">
    <name type="scientific">Arctia plantaginis</name>
    <name type="common">Wood tiger moth</name>
    <name type="synonym">Phalaena plantaginis</name>
    <dbReference type="NCBI Taxonomy" id="874455"/>
    <lineage>
        <taxon>Eukaryota</taxon>
        <taxon>Metazoa</taxon>
        <taxon>Ecdysozoa</taxon>
        <taxon>Arthropoda</taxon>
        <taxon>Hexapoda</taxon>
        <taxon>Insecta</taxon>
        <taxon>Pterygota</taxon>
        <taxon>Neoptera</taxon>
        <taxon>Endopterygota</taxon>
        <taxon>Lepidoptera</taxon>
        <taxon>Glossata</taxon>
        <taxon>Ditrysia</taxon>
        <taxon>Noctuoidea</taxon>
        <taxon>Erebidae</taxon>
        <taxon>Arctiinae</taxon>
        <taxon>Arctia</taxon>
    </lineage>
</organism>
<feature type="compositionally biased region" description="Basic and acidic residues" evidence="6">
    <location>
        <begin position="1014"/>
        <end position="1024"/>
    </location>
</feature>
<reference evidence="8 9" key="1">
    <citation type="submission" date="2020-04" db="EMBL/GenBank/DDBJ databases">
        <authorList>
            <person name="Wallbank WR R."/>
            <person name="Pardo Diaz C."/>
            <person name="Kozak K."/>
            <person name="Martin S."/>
            <person name="Jiggins C."/>
            <person name="Moest M."/>
            <person name="Warren A I."/>
            <person name="Byers J.R.P. K."/>
            <person name="Montejo-Kovacevich G."/>
            <person name="Yen C E."/>
        </authorList>
    </citation>
    <scope>NUCLEOTIDE SEQUENCE [LARGE SCALE GENOMIC DNA]</scope>
</reference>
<evidence type="ECO:0000256" key="6">
    <source>
        <dbReference type="SAM" id="MobiDB-lite"/>
    </source>
</evidence>
<feature type="compositionally biased region" description="Polar residues" evidence="6">
    <location>
        <begin position="504"/>
        <end position="519"/>
    </location>
</feature>
<comment type="caution">
    <text evidence="8">The sequence shown here is derived from an EMBL/GenBank/DDBJ whole genome shotgun (WGS) entry which is preliminary data.</text>
</comment>
<feature type="compositionally biased region" description="Low complexity" evidence="6">
    <location>
        <begin position="589"/>
        <end position="599"/>
    </location>
</feature>
<dbReference type="Proteomes" id="UP000494106">
    <property type="component" value="Unassembled WGS sequence"/>
</dbReference>
<keyword evidence="9" id="KW-1185">Reference proteome</keyword>
<dbReference type="PANTHER" id="PTHR24379">
    <property type="entry name" value="KRAB AND ZINC FINGER DOMAIN-CONTAINING"/>
    <property type="match status" value="1"/>
</dbReference>
<name>A0A8S1BWD7_ARCPL</name>
<dbReference type="PANTHER" id="PTHR24379:SF121">
    <property type="entry name" value="C2H2-TYPE DOMAIN-CONTAINING PROTEIN"/>
    <property type="match status" value="1"/>
</dbReference>
<feature type="compositionally biased region" description="Polar residues" evidence="6">
    <location>
        <begin position="1248"/>
        <end position="1273"/>
    </location>
</feature>
<evidence type="ECO:0000256" key="3">
    <source>
        <dbReference type="ARBA" id="ARBA00022771"/>
    </source>
</evidence>
<feature type="region of interest" description="Disordered" evidence="6">
    <location>
        <begin position="838"/>
        <end position="866"/>
    </location>
</feature>
<accession>A0A8S1BWD7</accession>
<keyword evidence="3 5" id="KW-0863">Zinc-finger</keyword>
<keyword evidence="4" id="KW-0862">Zinc</keyword>
<evidence type="ECO:0000313" key="9">
    <source>
        <dbReference type="Proteomes" id="UP000494106"/>
    </source>
</evidence>
<feature type="domain" description="C2H2-type" evidence="7">
    <location>
        <begin position="7"/>
        <end position="34"/>
    </location>
</feature>
<keyword evidence="1" id="KW-0479">Metal-binding</keyword>
<dbReference type="Gene3D" id="3.30.160.60">
    <property type="entry name" value="Classic Zinc Finger"/>
    <property type="match status" value="3"/>
</dbReference>
<feature type="domain" description="C2H2-type" evidence="7">
    <location>
        <begin position="88"/>
        <end position="116"/>
    </location>
</feature>
<dbReference type="PROSITE" id="PS00028">
    <property type="entry name" value="ZINC_FINGER_C2H2_1"/>
    <property type="match status" value="6"/>
</dbReference>
<feature type="region of interest" description="Disordered" evidence="6">
    <location>
        <begin position="1420"/>
        <end position="1450"/>
    </location>
</feature>
<dbReference type="PROSITE" id="PS50157">
    <property type="entry name" value="ZINC_FINGER_C2H2_2"/>
    <property type="match status" value="3"/>
</dbReference>
<feature type="domain" description="C2H2-type" evidence="7">
    <location>
        <begin position="171"/>
        <end position="199"/>
    </location>
</feature>
<feature type="compositionally biased region" description="Acidic residues" evidence="6">
    <location>
        <begin position="576"/>
        <end position="586"/>
    </location>
</feature>
<dbReference type="EMBL" id="CADEBC010000858">
    <property type="protein sequence ID" value="CAB3261597.1"/>
    <property type="molecule type" value="Genomic_DNA"/>
</dbReference>
<dbReference type="SMART" id="SM00355">
    <property type="entry name" value="ZnF_C2H2"/>
    <property type="match status" value="6"/>
</dbReference>
<dbReference type="InterPro" id="IPR013087">
    <property type="entry name" value="Znf_C2H2_type"/>
</dbReference>